<evidence type="ECO:0000313" key="2">
    <source>
        <dbReference type="Proteomes" id="UP001642487"/>
    </source>
</evidence>
<sequence length="66" mass="7127">MELGEGACRPSQLIPSNQENIKACYQISPSLILSLPKHGETMMEPLLNEVKVDPEAQGVALHVGLT</sequence>
<protein>
    <submittedName>
        <fullName evidence="1">Uncharacterized protein</fullName>
    </submittedName>
</protein>
<proteinExistence type="predicted"/>
<reference evidence="1 2" key="1">
    <citation type="submission" date="2024-03" db="EMBL/GenBank/DDBJ databases">
        <authorList>
            <person name="Gkanogiannis A."/>
            <person name="Becerra Lopez-Lavalle L."/>
        </authorList>
    </citation>
    <scope>NUCLEOTIDE SEQUENCE [LARGE SCALE GENOMIC DNA]</scope>
</reference>
<evidence type="ECO:0000313" key="1">
    <source>
        <dbReference type="EMBL" id="CAK9329561.1"/>
    </source>
</evidence>
<accession>A0ABP0ZCX9</accession>
<keyword evidence="2" id="KW-1185">Reference proteome</keyword>
<dbReference type="Proteomes" id="UP001642487">
    <property type="component" value="Chromosome 9"/>
</dbReference>
<organism evidence="1 2">
    <name type="scientific">Citrullus colocynthis</name>
    <name type="common">colocynth</name>
    <dbReference type="NCBI Taxonomy" id="252529"/>
    <lineage>
        <taxon>Eukaryota</taxon>
        <taxon>Viridiplantae</taxon>
        <taxon>Streptophyta</taxon>
        <taxon>Embryophyta</taxon>
        <taxon>Tracheophyta</taxon>
        <taxon>Spermatophyta</taxon>
        <taxon>Magnoliopsida</taxon>
        <taxon>eudicotyledons</taxon>
        <taxon>Gunneridae</taxon>
        <taxon>Pentapetalae</taxon>
        <taxon>rosids</taxon>
        <taxon>fabids</taxon>
        <taxon>Cucurbitales</taxon>
        <taxon>Cucurbitaceae</taxon>
        <taxon>Benincaseae</taxon>
        <taxon>Citrullus</taxon>
    </lineage>
</organism>
<dbReference type="EMBL" id="OZ021743">
    <property type="protein sequence ID" value="CAK9329561.1"/>
    <property type="molecule type" value="Genomic_DNA"/>
</dbReference>
<name>A0ABP0ZCX9_9ROSI</name>
<gene>
    <name evidence="1" type="ORF">CITCOLO1_LOCUS22031</name>
</gene>